<dbReference type="InterPro" id="IPR011051">
    <property type="entry name" value="RmlC_Cupin_sf"/>
</dbReference>
<sequence>MVKELAQGVEVIYDKDHSVPICHIIRGSYQPIRTEFFTPGEYSQQLGLIKYPKGGTIKPHYHNKVTREVHYTQEVLVIRRGKVKVNLFDHALQYIISVILSEGDVILLASGGHGFEMLEDCEMLEVKQGPYNGVEADKTHF</sequence>
<proteinExistence type="predicted"/>
<name>A0ABS5VT14_9BACT</name>
<dbReference type="Proteomes" id="UP000772618">
    <property type="component" value="Unassembled WGS sequence"/>
</dbReference>
<dbReference type="InterPro" id="IPR014710">
    <property type="entry name" value="RmlC-like_jellyroll"/>
</dbReference>
<keyword evidence="2" id="KW-1185">Reference proteome</keyword>
<evidence type="ECO:0000313" key="1">
    <source>
        <dbReference type="EMBL" id="MBT1704578.1"/>
    </source>
</evidence>
<dbReference type="RefSeq" id="WP_254154536.1">
    <property type="nucleotide sequence ID" value="NZ_JAHESD010000034.1"/>
</dbReference>
<evidence type="ECO:0000313" key="2">
    <source>
        <dbReference type="Proteomes" id="UP000772618"/>
    </source>
</evidence>
<dbReference type="Gene3D" id="2.60.120.10">
    <property type="entry name" value="Jelly Rolls"/>
    <property type="match status" value="1"/>
</dbReference>
<accession>A0ABS5VT14</accession>
<gene>
    <name evidence="1" type="ORF">KK060_14890</name>
</gene>
<reference evidence="1 2" key="1">
    <citation type="submission" date="2021-05" db="EMBL/GenBank/DDBJ databases">
        <title>A Polyphasic approach of four new species of the genus Ohtaekwangia: Ohtaekwangia histidinii sp. nov., Ohtaekwangia cretensis sp. nov., Ohtaekwangia indiensis sp. nov., Ohtaekwangia reichenbachii sp. nov. from diverse environment.</title>
        <authorList>
            <person name="Octaviana S."/>
        </authorList>
    </citation>
    <scope>NUCLEOTIDE SEQUENCE [LARGE SCALE GENOMIC DNA]</scope>
    <source>
        <strain evidence="1 2">PWU20</strain>
    </source>
</reference>
<comment type="caution">
    <text evidence="1">The sequence shown here is derived from an EMBL/GenBank/DDBJ whole genome shotgun (WGS) entry which is preliminary data.</text>
</comment>
<dbReference type="SUPFAM" id="SSF51182">
    <property type="entry name" value="RmlC-like cupins"/>
    <property type="match status" value="1"/>
</dbReference>
<dbReference type="EMBL" id="JAHESD010000034">
    <property type="protein sequence ID" value="MBT1704578.1"/>
    <property type="molecule type" value="Genomic_DNA"/>
</dbReference>
<organism evidence="1 2">
    <name type="scientific">Chryseosolibacter indicus</name>
    <dbReference type="NCBI Taxonomy" id="2782351"/>
    <lineage>
        <taxon>Bacteria</taxon>
        <taxon>Pseudomonadati</taxon>
        <taxon>Bacteroidota</taxon>
        <taxon>Cytophagia</taxon>
        <taxon>Cytophagales</taxon>
        <taxon>Chryseotaleaceae</taxon>
        <taxon>Chryseosolibacter</taxon>
    </lineage>
</organism>
<protein>
    <submittedName>
        <fullName evidence="1">Uncharacterized protein</fullName>
    </submittedName>
</protein>